<protein>
    <submittedName>
        <fullName evidence="1">Uncharacterized protein</fullName>
    </submittedName>
</protein>
<evidence type="ECO:0000313" key="1">
    <source>
        <dbReference type="EMBL" id="JAD63343.1"/>
    </source>
</evidence>
<sequence length="23" mass="2606">MVHTFNSKSTIPQALEHCFKVST</sequence>
<reference evidence="1" key="1">
    <citation type="submission" date="2014-09" db="EMBL/GenBank/DDBJ databases">
        <authorList>
            <person name="Magalhaes I.L.F."/>
            <person name="Oliveira U."/>
            <person name="Santos F.R."/>
            <person name="Vidigal T.H.D.A."/>
            <person name="Brescovit A.D."/>
            <person name="Santos A.J."/>
        </authorList>
    </citation>
    <scope>NUCLEOTIDE SEQUENCE</scope>
    <source>
        <tissue evidence="1">Shoot tissue taken approximately 20 cm above the soil surface</tissue>
    </source>
</reference>
<accession>A0A0A9BME2</accession>
<organism evidence="1">
    <name type="scientific">Arundo donax</name>
    <name type="common">Giant reed</name>
    <name type="synonym">Donax arundinaceus</name>
    <dbReference type="NCBI Taxonomy" id="35708"/>
    <lineage>
        <taxon>Eukaryota</taxon>
        <taxon>Viridiplantae</taxon>
        <taxon>Streptophyta</taxon>
        <taxon>Embryophyta</taxon>
        <taxon>Tracheophyta</taxon>
        <taxon>Spermatophyta</taxon>
        <taxon>Magnoliopsida</taxon>
        <taxon>Liliopsida</taxon>
        <taxon>Poales</taxon>
        <taxon>Poaceae</taxon>
        <taxon>PACMAD clade</taxon>
        <taxon>Arundinoideae</taxon>
        <taxon>Arundineae</taxon>
        <taxon>Arundo</taxon>
    </lineage>
</organism>
<dbReference type="AlphaFoldDB" id="A0A0A9BME2"/>
<reference evidence="1" key="2">
    <citation type="journal article" date="2015" name="Data Brief">
        <title>Shoot transcriptome of the giant reed, Arundo donax.</title>
        <authorList>
            <person name="Barrero R.A."/>
            <person name="Guerrero F.D."/>
            <person name="Moolhuijzen P."/>
            <person name="Goolsby J.A."/>
            <person name="Tidwell J."/>
            <person name="Bellgard S.E."/>
            <person name="Bellgard M.I."/>
        </authorList>
    </citation>
    <scope>NUCLEOTIDE SEQUENCE</scope>
    <source>
        <tissue evidence="1">Shoot tissue taken approximately 20 cm above the soil surface</tissue>
    </source>
</reference>
<proteinExistence type="predicted"/>
<name>A0A0A9BME2_ARUDO</name>
<dbReference type="EMBL" id="GBRH01234552">
    <property type="protein sequence ID" value="JAD63343.1"/>
    <property type="molecule type" value="Transcribed_RNA"/>
</dbReference>